<dbReference type="HOGENOM" id="CLU_2032155_0_0_1"/>
<reference evidence="3 4" key="1">
    <citation type="journal article" date="2014" name="PLoS Genet.">
        <title>Analysis of the Phlebiopsis gigantea genome, transcriptome and secretome provides insight into its pioneer colonization strategies of wood.</title>
        <authorList>
            <person name="Hori C."/>
            <person name="Ishida T."/>
            <person name="Igarashi K."/>
            <person name="Samejima M."/>
            <person name="Suzuki H."/>
            <person name="Master E."/>
            <person name="Ferreira P."/>
            <person name="Ruiz-Duenas F.J."/>
            <person name="Held B."/>
            <person name="Canessa P."/>
            <person name="Larrondo L.F."/>
            <person name="Schmoll M."/>
            <person name="Druzhinina I.S."/>
            <person name="Kubicek C.P."/>
            <person name="Gaskell J.A."/>
            <person name="Kersten P."/>
            <person name="St John F."/>
            <person name="Glasner J."/>
            <person name="Sabat G."/>
            <person name="Splinter BonDurant S."/>
            <person name="Syed K."/>
            <person name="Yadav J."/>
            <person name="Mgbeahuruike A.C."/>
            <person name="Kovalchuk A."/>
            <person name="Asiegbu F.O."/>
            <person name="Lackner G."/>
            <person name="Hoffmeister D."/>
            <person name="Rencoret J."/>
            <person name="Gutierrez A."/>
            <person name="Sun H."/>
            <person name="Lindquist E."/>
            <person name="Barry K."/>
            <person name="Riley R."/>
            <person name="Grigoriev I.V."/>
            <person name="Henrissat B."/>
            <person name="Kues U."/>
            <person name="Berka R.M."/>
            <person name="Martinez A.T."/>
            <person name="Covert S.F."/>
            <person name="Blanchette R.A."/>
            <person name="Cullen D."/>
        </authorList>
    </citation>
    <scope>NUCLEOTIDE SEQUENCE [LARGE SCALE GENOMIC DNA]</scope>
    <source>
        <strain evidence="3 4">11061_1 CR5-6</strain>
    </source>
</reference>
<protein>
    <recommendedName>
        <fullName evidence="2">F-box domain-containing protein</fullName>
    </recommendedName>
</protein>
<feature type="non-terminal residue" evidence="3">
    <location>
        <position position="122"/>
    </location>
</feature>
<gene>
    <name evidence="3" type="ORF">PHLGIDRAFT_97086</name>
</gene>
<dbReference type="EMBL" id="KN840839">
    <property type="protein sequence ID" value="KIP01270.1"/>
    <property type="molecule type" value="Genomic_DNA"/>
</dbReference>
<evidence type="ECO:0000313" key="3">
    <source>
        <dbReference type="EMBL" id="KIP01270.1"/>
    </source>
</evidence>
<name>A0A0C3S1E1_PHLG1</name>
<dbReference type="Gene3D" id="1.20.1280.50">
    <property type="match status" value="1"/>
</dbReference>
<dbReference type="InterPro" id="IPR036047">
    <property type="entry name" value="F-box-like_dom_sf"/>
</dbReference>
<dbReference type="SUPFAM" id="SSF81383">
    <property type="entry name" value="F-box domain"/>
    <property type="match status" value="1"/>
</dbReference>
<sequence>MKIKREVLLAQACHINRQLNELTHPGRLPCEILSEVFRNICPYNPTERTSYGVLTAAQVCHRWREVALGNSTLWTHIEMDRSESYIKMMLRRSRDCLVDVSSTRDTDYSGSDSDDEEWSFNG</sequence>
<evidence type="ECO:0000259" key="2">
    <source>
        <dbReference type="Pfam" id="PF12937"/>
    </source>
</evidence>
<dbReference type="OrthoDB" id="3226575at2759"/>
<dbReference type="STRING" id="745531.A0A0C3S1E1"/>
<feature type="region of interest" description="Disordered" evidence="1">
    <location>
        <begin position="101"/>
        <end position="122"/>
    </location>
</feature>
<dbReference type="AlphaFoldDB" id="A0A0C3S1E1"/>
<accession>A0A0C3S1E1</accession>
<feature type="compositionally biased region" description="Acidic residues" evidence="1">
    <location>
        <begin position="112"/>
        <end position="122"/>
    </location>
</feature>
<organism evidence="3 4">
    <name type="scientific">Phlebiopsis gigantea (strain 11061_1 CR5-6)</name>
    <name type="common">White-rot fungus</name>
    <name type="synonym">Peniophora gigantea</name>
    <dbReference type="NCBI Taxonomy" id="745531"/>
    <lineage>
        <taxon>Eukaryota</taxon>
        <taxon>Fungi</taxon>
        <taxon>Dikarya</taxon>
        <taxon>Basidiomycota</taxon>
        <taxon>Agaricomycotina</taxon>
        <taxon>Agaricomycetes</taxon>
        <taxon>Polyporales</taxon>
        <taxon>Phanerochaetaceae</taxon>
        <taxon>Phlebiopsis</taxon>
    </lineage>
</organism>
<dbReference type="Pfam" id="PF12937">
    <property type="entry name" value="F-box-like"/>
    <property type="match status" value="1"/>
</dbReference>
<evidence type="ECO:0000256" key="1">
    <source>
        <dbReference type="SAM" id="MobiDB-lite"/>
    </source>
</evidence>
<evidence type="ECO:0000313" key="4">
    <source>
        <dbReference type="Proteomes" id="UP000053257"/>
    </source>
</evidence>
<proteinExistence type="predicted"/>
<dbReference type="InterPro" id="IPR001810">
    <property type="entry name" value="F-box_dom"/>
</dbReference>
<feature type="domain" description="F-box" evidence="2">
    <location>
        <begin position="27"/>
        <end position="77"/>
    </location>
</feature>
<keyword evidence="4" id="KW-1185">Reference proteome</keyword>
<dbReference type="Proteomes" id="UP000053257">
    <property type="component" value="Unassembled WGS sequence"/>
</dbReference>